<comment type="caution">
    <text evidence="1">The sequence shown here is derived from an EMBL/GenBank/DDBJ whole genome shotgun (WGS) entry which is preliminary data.</text>
</comment>
<reference evidence="1 2" key="1">
    <citation type="submission" date="2016-02" db="EMBL/GenBank/DDBJ databases">
        <authorList>
            <person name="Wen L."/>
            <person name="He K."/>
            <person name="Yang H."/>
        </authorList>
    </citation>
    <scope>NUCLEOTIDE SEQUENCE [LARGE SCALE GENOMIC DNA]</scope>
    <source>
        <strain evidence="1 2">KLE1704</strain>
    </source>
</reference>
<evidence type="ECO:0000313" key="2">
    <source>
        <dbReference type="Proteomes" id="UP000070319"/>
    </source>
</evidence>
<proteinExistence type="predicted"/>
<gene>
    <name evidence="1" type="ORF">HMPREF2531_03724</name>
</gene>
<name>A0A139L1A6_9BACE</name>
<protein>
    <submittedName>
        <fullName evidence="1">Uncharacterized protein</fullName>
    </submittedName>
</protein>
<accession>A0A139L1A6</accession>
<dbReference type="Proteomes" id="UP000070319">
    <property type="component" value="Unassembled WGS sequence"/>
</dbReference>
<sequence>MMKRTVYQHMAIVRERQGYLSKFLQTKTLHPASKEGNKWYDNLMHTVNHERTNIRRMYQYVWWLLQLQRRNQYNQCICNAPYFPKVLLVLTNKNQTQL</sequence>
<dbReference type="AlphaFoldDB" id="A0A139L1A6"/>
<organism evidence="1">
    <name type="scientific">Bacteroides intestinalis</name>
    <dbReference type="NCBI Taxonomy" id="329854"/>
    <lineage>
        <taxon>Bacteria</taxon>
        <taxon>Pseudomonadati</taxon>
        <taxon>Bacteroidota</taxon>
        <taxon>Bacteroidia</taxon>
        <taxon>Bacteroidales</taxon>
        <taxon>Bacteroidaceae</taxon>
        <taxon>Bacteroides</taxon>
    </lineage>
</organism>
<dbReference type="EMBL" id="LTDF01000138">
    <property type="protein sequence ID" value="KXT45225.1"/>
    <property type="molecule type" value="Genomic_DNA"/>
</dbReference>
<evidence type="ECO:0000313" key="1">
    <source>
        <dbReference type="EMBL" id="KXT45225.1"/>
    </source>
</evidence>